<protein>
    <recommendedName>
        <fullName evidence="1">DUF4283 domain-containing protein</fullName>
    </recommendedName>
</protein>
<dbReference type="Proteomes" id="UP001281410">
    <property type="component" value="Unassembled WGS sequence"/>
</dbReference>
<organism evidence="2 3">
    <name type="scientific">Dipteronia sinensis</name>
    <dbReference type="NCBI Taxonomy" id="43782"/>
    <lineage>
        <taxon>Eukaryota</taxon>
        <taxon>Viridiplantae</taxon>
        <taxon>Streptophyta</taxon>
        <taxon>Embryophyta</taxon>
        <taxon>Tracheophyta</taxon>
        <taxon>Spermatophyta</taxon>
        <taxon>Magnoliopsida</taxon>
        <taxon>eudicotyledons</taxon>
        <taxon>Gunneridae</taxon>
        <taxon>Pentapetalae</taxon>
        <taxon>rosids</taxon>
        <taxon>malvids</taxon>
        <taxon>Sapindales</taxon>
        <taxon>Sapindaceae</taxon>
        <taxon>Hippocastanoideae</taxon>
        <taxon>Acereae</taxon>
        <taxon>Dipteronia</taxon>
    </lineage>
</organism>
<evidence type="ECO:0000259" key="1">
    <source>
        <dbReference type="Pfam" id="PF14111"/>
    </source>
</evidence>
<dbReference type="Pfam" id="PF14111">
    <property type="entry name" value="DUF4283"/>
    <property type="match status" value="1"/>
</dbReference>
<dbReference type="InterPro" id="IPR025558">
    <property type="entry name" value="DUF4283"/>
</dbReference>
<dbReference type="PANTHER" id="PTHR31286">
    <property type="entry name" value="GLYCINE-RICH CELL WALL STRUCTURAL PROTEIN 1.8-LIKE"/>
    <property type="match status" value="1"/>
</dbReference>
<dbReference type="AlphaFoldDB" id="A0AAE0AVQ6"/>
<comment type="caution">
    <text evidence="2">The sequence shown here is derived from an EMBL/GenBank/DDBJ whole genome shotgun (WGS) entry which is preliminary data.</text>
</comment>
<accession>A0AAE0AVQ6</accession>
<evidence type="ECO:0000313" key="3">
    <source>
        <dbReference type="Proteomes" id="UP001281410"/>
    </source>
</evidence>
<gene>
    <name evidence="2" type="ORF">Dsin_011469</name>
</gene>
<evidence type="ECO:0000313" key="2">
    <source>
        <dbReference type="EMBL" id="KAK3224444.1"/>
    </source>
</evidence>
<proteinExistence type="predicted"/>
<reference evidence="2" key="1">
    <citation type="journal article" date="2023" name="Plant J.">
        <title>Genome sequences and population genomics provide insights into the demographic history, inbreeding, and mutation load of two 'living fossil' tree species of Dipteronia.</title>
        <authorList>
            <person name="Feng Y."/>
            <person name="Comes H.P."/>
            <person name="Chen J."/>
            <person name="Zhu S."/>
            <person name="Lu R."/>
            <person name="Zhang X."/>
            <person name="Li P."/>
            <person name="Qiu J."/>
            <person name="Olsen K.M."/>
            <person name="Qiu Y."/>
        </authorList>
    </citation>
    <scope>NUCLEOTIDE SEQUENCE</scope>
    <source>
        <strain evidence="2">NBL</strain>
    </source>
</reference>
<dbReference type="PANTHER" id="PTHR31286:SF167">
    <property type="entry name" value="OS09G0268800 PROTEIN"/>
    <property type="match status" value="1"/>
</dbReference>
<sequence>MVNNEAFIGLLGKIWKVVEGVEIEFVSNNIFTFHFRNVDDRIRVLNGGPWTFDRALIVLEETSRSMVGMVKELDVGCFGEFLRVKVRLEVVKPFWRCSQVDVMEDGVEIVMILWYERLADHCFQCGRSKHSTWECSGALAICAVNGNEELPFEAWLRATVSNNKRGSHHRRFGRVSDSTMVSYGGARRLP</sequence>
<name>A0AAE0AVQ6_9ROSI</name>
<dbReference type="InterPro" id="IPR040256">
    <property type="entry name" value="At4g02000-like"/>
</dbReference>
<feature type="domain" description="DUF4283" evidence="1">
    <location>
        <begin position="8"/>
        <end position="60"/>
    </location>
</feature>
<dbReference type="EMBL" id="JANJYJ010000003">
    <property type="protein sequence ID" value="KAK3224444.1"/>
    <property type="molecule type" value="Genomic_DNA"/>
</dbReference>
<keyword evidence="3" id="KW-1185">Reference proteome</keyword>